<reference evidence="1" key="1">
    <citation type="submission" date="2018-10" db="EMBL/GenBank/DDBJ databases">
        <title>Hidden diversity of soil giant viruses.</title>
        <authorList>
            <person name="Schulz F."/>
            <person name="Alteio L."/>
            <person name="Goudeau D."/>
            <person name="Ryan E.M."/>
            <person name="Malmstrom R.R."/>
            <person name="Blanchard J."/>
            <person name="Woyke T."/>
        </authorList>
    </citation>
    <scope>NUCLEOTIDE SEQUENCE</scope>
    <source>
        <strain evidence="1">EDV1</strain>
    </source>
</reference>
<sequence>MATIHKDMLGNMEMDENTMMNLDAQLFASACLTLKVRYPLSECSSVLLDPKRVIIHEQKGDKIKLEYDMDDYFLKGDDEIYVKVDEDYYALVGDLFKHFDKKIVIIKKSSCISRQCCF</sequence>
<proteinExistence type="predicted"/>
<name>A0A3G4ZU47_9VIRU</name>
<evidence type="ECO:0000313" key="1">
    <source>
        <dbReference type="EMBL" id="AYV78415.1"/>
    </source>
</evidence>
<dbReference type="EMBL" id="MK072077">
    <property type="protein sequence ID" value="AYV78415.1"/>
    <property type="molecule type" value="Genomic_DNA"/>
</dbReference>
<organism evidence="1">
    <name type="scientific">Edafosvirus sp</name>
    <dbReference type="NCBI Taxonomy" id="2487765"/>
    <lineage>
        <taxon>Viruses</taxon>
        <taxon>Varidnaviria</taxon>
        <taxon>Bamfordvirae</taxon>
        <taxon>Nucleocytoviricota</taxon>
        <taxon>Megaviricetes</taxon>
        <taxon>Imitervirales</taxon>
        <taxon>Mimiviridae</taxon>
        <taxon>Klosneuvirinae</taxon>
    </lineage>
</organism>
<gene>
    <name evidence="1" type="ORF">Edafosvirus12_14</name>
</gene>
<protein>
    <submittedName>
        <fullName evidence="1">Uncharacterized protein</fullName>
    </submittedName>
</protein>
<accession>A0A3G4ZU47</accession>